<feature type="compositionally biased region" description="Basic and acidic residues" evidence="1">
    <location>
        <begin position="52"/>
        <end position="65"/>
    </location>
</feature>
<evidence type="ECO:0000256" key="1">
    <source>
        <dbReference type="SAM" id="MobiDB-lite"/>
    </source>
</evidence>
<dbReference type="Proteomes" id="UP000251314">
    <property type="component" value="Unassembled WGS sequence"/>
</dbReference>
<organism evidence="2 3">
    <name type="scientific">Phytophthora cactorum</name>
    <dbReference type="NCBI Taxonomy" id="29920"/>
    <lineage>
        <taxon>Eukaryota</taxon>
        <taxon>Sar</taxon>
        <taxon>Stramenopiles</taxon>
        <taxon>Oomycota</taxon>
        <taxon>Peronosporomycetes</taxon>
        <taxon>Peronosporales</taxon>
        <taxon>Peronosporaceae</taxon>
        <taxon>Phytophthora</taxon>
    </lineage>
</organism>
<evidence type="ECO:0000313" key="3">
    <source>
        <dbReference type="Proteomes" id="UP000251314"/>
    </source>
</evidence>
<name>A0A329RMY1_9STRA</name>
<comment type="caution">
    <text evidence="2">The sequence shown here is derived from an EMBL/GenBank/DDBJ whole genome shotgun (WGS) entry which is preliminary data.</text>
</comment>
<sequence>MVAPTGKTLRHQLTEQERQLCQDALLGTRRERRIRQAEQKNYTEGGRNKRCGHGEGKDGKRDGVV</sequence>
<gene>
    <name evidence="2" type="ORF">PC110_g17516</name>
</gene>
<dbReference type="VEuPathDB" id="FungiDB:PC110_g17516"/>
<reference evidence="2 3" key="1">
    <citation type="submission" date="2018-01" db="EMBL/GenBank/DDBJ databases">
        <title>Draft genome of the strawberry crown rot pathogen Phytophthora cactorum.</title>
        <authorList>
            <person name="Armitage A.D."/>
            <person name="Lysoe E."/>
            <person name="Nellist C.F."/>
            <person name="Harrison R.J."/>
            <person name="Brurberg M.B."/>
        </authorList>
    </citation>
    <scope>NUCLEOTIDE SEQUENCE [LARGE SCALE GENOMIC DNA]</scope>
    <source>
        <strain evidence="2 3">10300</strain>
    </source>
</reference>
<dbReference type="EMBL" id="MJFZ01000683">
    <property type="protein sequence ID" value="RAW26083.1"/>
    <property type="molecule type" value="Genomic_DNA"/>
</dbReference>
<proteinExistence type="predicted"/>
<dbReference type="AlphaFoldDB" id="A0A329RMY1"/>
<accession>A0A329RMY1</accession>
<protein>
    <submittedName>
        <fullName evidence="2">Uncharacterized protein</fullName>
    </submittedName>
</protein>
<feature type="region of interest" description="Disordered" evidence="1">
    <location>
        <begin position="31"/>
        <end position="65"/>
    </location>
</feature>
<evidence type="ECO:0000313" key="2">
    <source>
        <dbReference type="EMBL" id="RAW26083.1"/>
    </source>
</evidence>
<dbReference type="OrthoDB" id="129424at2759"/>
<keyword evidence="3" id="KW-1185">Reference proteome</keyword>